<name>A0A1B0B1M8_9MUSC</name>
<proteinExistence type="predicted"/>
<reference evidence="2" key="2">
    <citation type="submission" date="2020-05" db="UniProtKB">
        <authorList>
            <consortium name="EnsemblMetazoa"/>
        </authorList>
    </citation>
    <scope>IDENTIFICATION</scope>
    <source>
        <strain evidence="2">IAEA</strain>
    </source>
</reference>
<feature type="signal peptide" evidence="1">
    <location>
        <begin position="1"/>
        <end position="17"/>
    </location>
</feature>
<keyword evidence="1" id="KW-0732">Signal</keyword>
<evidence type="ECO:0000256" key="1">
    <source>
        <dbReference type="SAM" id="SignalP"/>
    </source>
</evidence>
<organism evidence="2 3">
    <name type="scientific">Glossina palpalis gambiensis</name>
    <dbReference type="NCBI Taxonomy" id="67801"/>
    <lineage>
        <taxon>Eukaryota</taxon>
        <taxon>Metazoa</taxon>
        <taxon>Ecdysozoa</taxon>
        <taxon>Arthropoda</taxon>
        <taxon>Hexapoda</taxon>
        <taxon>Insecta</taxon>
        <taxon>Pterygota</taxon>
        <taxon>Neoptera</taxon>
        <taxon>Endopterygota</taxon>
        <taxon>Diptera</taxon>
        <taxon>Brachycera</taxon>
        <taxon>Muscomorpha</taxon>
        <taxon>Hippoboscoidea</taxon>
        <taxon>Glossinidae</taxon>
        <taxon>Glossina</taxon>
    </lineage>
</organism>
<protein>
    <submittedName>
        <fullName evidence="2">Uncharacterized protein</fullName>
    </submittedName>
</protein>
<dbReference type="Proteomes" id="UP000092460">
    <property type="component" value="Unassembled WGS sequence"/>
</dbReference>
<accession>A0A1B0B1M8</accession>
<evidence type="ECO:0000313" key="3">
    <source>
        <dbReference type="Proteomes" id="UP000092460"/>
    </source>
</evidence>
<dbReference type="AlphaFoldDB" id="A0A1B0B1M8"/>
<evidence type="ECO:0000313" key="2">
    <source>
        <dbReference type="EnsemblMetazoa" id="GPPI015889-PA"/>
    </source>
</evidence>
<feature type="chain" id="PRO_5008404379" evidence="1">
    <location>
        <begin position="18"/>
        <end position="120"/>
    </location>
</feature>
<keyword evidence="3" id="KW-1185">Reference proteome</keyword>
<dbReference type="EMBL" id="JXJN01007203">
    <property type="status" value="NOT_ANNOTATED_CDS"/>
    <property type="molecule type" value="Genomic_DNA"/>
</dbReference>
<reference evidence="3" key="1">
    <citation type="submission" date="2015-01" db="EMBL/GenBank/DDBJ databases">
        <authorList>
            <person name="Aksoy S."/>
            <person name="Warren W."/>
            <person name="Wilson R.K."/>
        </authorList>
    </citation>
    <scope>NUCLEOTIDE SEQUENCE [LARGE SCALE GENOMIC DNA]</scope>
    <source>
        <strain evidence="3">IAEA</strain>
    </source>
</reference>
<sequence length="120" mass="12837">MSFVAVAIAVTIALAVAVAVAVAATSAAAAAGVAYAVRFIPSLKYHQHTICNAMKGKHFALIWEDKITVTAPGLLLGTELGQKACHVHYGKITYNKHSIRIRRSHCLANASRRDHAYKVA</sequence>
<dbReference type="VEuPathDB" id="VectorBase:GPPI015889"/>
<dbReference type="EnsemblMetazoa" id="GPPI015889-RA">
    <property type="protein sequence ID" value="GPPI015889-PA"/>
    <property type="gene ID" value="GPPI015889"/>
</dbReference>